<keyword evidence="5 6" id="KW-0472">Membrane</keyword>
<reference evidence="7 8" key="1">
    <citation type="submission" date="2018-03" db="EMBL/GenBank/DDBJ databases">
        <title>Genome sequence of Clostridium luticellarii DSM 29923.</title>
        <authorList>
            <person name="Poehlein A."/>
            <person name="Daniel R."/>
        </authorList>
    </citation>
    <scope>NUCLEOTIDE SEQUENCE [LARGE SCALE GENOMIC DNA]</scope>
    <source>
        <strain evidence="7 8">DSM 29923</strain>
    </source>
</reference>
<evidence type="ECO:0000313" key="7">
    <source>
        <dbReference type="EMBL" id="PRR85691.1"/>
    </source>
</evidence>
<sequence length="358" mass="38411">MASFDFTGWKLEKTNSCSMKKQIIVSILSLAGGIIFSSFIIAVTGNNPADVCYQIFSGAFGSAYGVSETLAKSIPLMLTSLGVSLSFRMNLWNIGGEGQFFMGAFGASWAALEFPSLPSGELLLLMLACGFAAGGIWALAAAIPKAFLNINETISTLLLNYIAILWVQYLVFGPWKDPKGKNFPVTAAFSQNAALPCLGNTDINIGLFAAVIIGLLLFLFLKYSRWGYEIKVSGNSRNTAVYAGMNYAKNILIVMFISGGIAGAAGMIEISGAVHRLQQDISPGYGYTAVIIALLARLNPFGIMIVSFFMGGLFVGGYNLQTSGFSLSTVLMFQGAILLFVLGSEILLQYKLVRKERT</sequence>
<evidence type="ECO:0000256" key="2">
    <source>
        <dbReference type="ARBA" id="ARBA00022475"/>
    </source>
</evidence>
<accession>A0A2T0BP81</accession>
<comment type="subcellular location">
    <subcellularLocation>
        <location evidence="1">Cell membrane</location>
        <topology evidence="1">Multi-pass membrane protein</topology>
    </subcellularLocation>
</comment>
<feature type="transmembrane region" description="Helical" evidence="6">
    <location>
        <begin position="51"/>
        <end position="71"/>
    </location>
</feature>
<dbReference type="InterPro" id="IPR001851">
    <property type="entry name" value="ABC_transp_permease"/>
</dbReference>
<dbReference type="PANTHER" id="PTHR47089:SF1">
    <property type="entry name" value="GUANOSINE ABC TRANSPORTER PERMEASE PROTEIN NUPP"/>
    <property type="match status" value="1"/>
</dbReference>
<feature type="transmembrane region" description="Helical" evidence="6">
    <location>
        <begin position="122"/>
        <end position="142"/>
    </location>
</feature>
<feature type="transmembrane region" description="Helical" evidence="6">
    <location>
        <begin position="285"/>
        <end position="310"/>
    </location>
</feature>
<keyword evidence="3 6" id="KW-0812">Transmembrane</keyword>
<gene>
    <name evidence="7" type="ORF">CLLU_13170</name>
</gene>
<feature type="transmembrane region" description="Helical" evidence="6">
    <location>
        <begin position="91"/>
        <end position="110"/>
    </location>
</feature>
<dbReference type="Proteomes" id="UP000237798">
    <property type="component" value="Unassembled WGS sequence"/>
</dbReference>
<organism evidence="7 8">
    <name type="scientific">Clostridium luticellarii</name>
    <dbReference type="NCBI Taxonomy" id="1691940"/>
    <lineage>
        <taxon>Bacteria</taxon>
        <taxon>Bacillati</taxon>
        <taxon>Bacillota</taxon>
        <taxon>Clostridia</taxon>
        <taxon>Eubacteriales</taxon>
        <taxon>Clostridiaceae</taxon>
        <taxon>Clostridium</taxon>
    </lineage>
</organism>
<feature type="transmembrane region" description="Helical" evidence="6">
    <location>
        <begin position="154"/>
        <end position="172"/>
    </location>
</feature>
<keyword evidence="2" id="KW-1003">Cell membrane</keyword>
<dbReference type="GO" id="GO:0005886">
    <property type="term" value="C:plasma membrane"/>
    <property type="evidence" value="ECO:0007669"/>
    <property type="project" value="UniProtKB-SubCell"/>
</dbReference>
<name>A0A2T0BP81_9CLOT</name>
<keyword evidence="4 6" id="KW-1133">Transmembrane helix</keyword>
<dbReference type="CDD" id="cd06580">
    <property type="entry name" value="TM_PBP1_transp_TpRbsC_like"/>
    <property type="match status" value="1"/>
</dbReference>
<dbReference type="EMBL" id="PVXP01000013">
    <property type="protein sequence ID" value="PRR85691.1"/>
    <property type="molecule type" value="Genomic_DNA"/>
</dbReference>
<dbReference type="PANTHER" id="PTHR47089">
    <property type="entry name" value="ABC TRANSPORTER, PERMEASE PROTEIN"/>
    <property type="match status" value="1"/>
</dbReference>
<evidence type="ECO:0000256" key="4">
    <source>
        <dbReference type="ARBA" id="ARBA00022989"/>
    </source>
</evidence>
<feature type="transmembrane region" description="Helical" evidence="6">
    <location>
        <begin position="203"/>
        <end position="221"/>
    </location>
</feature>
<feature type="transmembrane region" description="Helical" evidence="6">
    <location>
        <begin position="330"/>
        <end position="348"/>
    </location>
</feature>
<evidence type="ECO:0000256" key="1">
    <source>
        <dbReference type="ARBA" id="ARBA00004651"/>
    </source>
</evidence>
<evidence type="ECO:0000256" key="6">
    <source>
        <dbReference type="SAM" id="Phobius"/>
    </source>
</evidence>
<dbReference type="Pfam" id="PF02653">
    <property type="entry name" value="BPD_transp_2"/>
    <property type="match status" value="1"/>
</dbReference>
<dbReference type="RefSeq" id="WP_242977505.1">
    <property type="nucleotide sequence ID" value="NZ_PVXP01000013.1"/>
</dbReference>
<protein>
    <submittedName>
        <fullName evidence="7">D-allose transporter subunit</fullName>
    </submittedName>
</protein>
<evidence type="ECO:0000256" key="5">
    <source>
        <dbReference type="ARBA" id="ARBA00023136"/>
    </source>
</evidence>
<evidence type="ECO:0000313" key="8">
    <source>
        <dbReference type="Proteomes" id="UP000237798"/>
    </source>
</evidence>
<dbReference type="AlphaFoldDB" id="A0A2T0BP81"/>
<keyword evidence="8" id="KW-1185">Reference proteome</keyword>
<dbReference type="GO" id="GO:0022857">
    <property type="term" value="F:transmembrane transporter activity"/>
    <property type="evidence" value="ECO:0007669"/>
    <property type="project" value="InterPro"/>
</dbReference>
<feature type="transmembrane region" description="Helical" evidence="6">
    <location>
        <begin position="23"/>
        <end position="45"/>
    </location>
</feature>
<comment type="caution">
    <text evidence="7">The sequence shown here is derived from an EMBL/GenBank/DDBJ whole genome shotgun (WGS) entry which is preliminary data.</text>
</comment>
<proteinExistence type="predicted"/>
<evidence type="ECO:0000256" key="3">
    <source>
        <dbReference type="ARBA" id="ARBA00022692"/>
    </source>
</evidence>